<dbReference type="Gene3D" id="3.30.250.20">
    <property type="entry name" value="L1 transposable element, C-terminal domain"/>
    <property type="match status" value="1"/>
</dbReference>
<evidence type="ECO:0000313" key="2">
    <source>
        <dbReference type="EMBL" id="KAJ1176834.1"/>
    </source>
</evidence>
<dbReference type="EMBL" id="JANPWB010000006">
    <property type="protein sequence ID" value="KAJ1176834.1"/>
    <property type="molecule type" value="Genomic_DNA"/>
</dbReference>
<dbReference type="InterPro" id="IPR042566">
    <property type="entry name" value="L1_C"/>
</dbReference>
<feature type="region of interest" description="Disordered" evidence="1">
    <location>
        <begin position="1"/>
        <end position="23"/>
    </location>
</feature>
<proteinExistence type="predicted"/>
<organism evidence="2 3">
    <name type="scientific">Pleurodeles waltl</name>
    <name type="common">Iberian ribbed newt</name>
    <dbReference type="NCBI Taxonomy" id="8319"/>
    <lineage>
        <taxon>Eukaryota</taxon>
        <taxon>Metazoa</taxon>
        <taxon>Chordata</taxon>
        <taxon>Craniata</taxon>
        <taxon>Vertebrata</taxon>
        <taxon>Euteleostomi</taxon>
        <taxon>Amphibia</taxon>
        <taxon>Batrachia</taxon>
        <taxon>Caudata</taxon>
        <taxon>Salamandroidea</taxon>
        <taxon>Salamandridae</taxon>
        <taxon>Pleurodelinae</taxon>
        <taxon>Pleurodeles</taxon>
    </lineage>
</organism>
<gene>
    <name evidence="2" type="ORF">NDU88_002101</name>
</gene>
<reference evidence="2" key="1">
    <citation type="journal article" date="2022" name="bioRxiv">
        <title>Sequencing and chromosome-scale assembly of the giantPleurodeles waltlgenome.</title>
        <authorList>
            <person name="Brown T."/>
            <person name="Elewa A."/>
            <person name="Iarovenko S."/>
            <person name="Subramanian E."/>
            <person name="Araus A.J."/>
            <person name="Petzold A."/>
            <person name="Susuki M."/>
            <person name="Suzuki K.-i.T."/>
            <person name="Hayashi T."/>
            <person name="Toyoda A."/>
            <person name="Oliveira C."/>
            <person name="Osipova E."/>
            <person name="Leigh N.D."/>
            <person name="Simon A."/>
            <person name="Yun M.H."/>
        </authorList>
    </citation>
    <scope>NUCLEOTIDE SEQUENCE</scope>
    <source>
        <strain evidence="2">20211129_DDA</strain>
        <tissue evidence="2">Liver</tissue>
    </source>
</reference>
<evidence type="ECO:0000256" key="1">
    <source>
        <dbReference type="SAM" id="MobiDB-lite"/>
    </source>
</evidence>
<accession>A0AAV7TKV5</accession>
<evidence type="ECO:0000313" key="3">
    <source>
        <dbReference type="Proteomes" id="UP001066276"/>
    </source>
</evidence>
<comment type="caution">
    <text evidence="2">The sequence shown here is derived from an EMBL/GenBank/DDBJ whole genome shotgun (WGS) entry which is preliminary data.</text>
</comment>
<sequence>MLITGENPGGYPEQDNKKHRRDPGARVQGLLGWLHPCTSPCQDIEHCGRTLTTSPGGGYRGAAQNPRPWWQGVTCGPALVGQWLRGVGSEWIPVFCAVAETSSQVWILTPAGMGKSDVKQLKLQFGAKTSTRAPPETMDKNDAQPVQEKHSEMGETYTAVKQKMRQANIPYAMLHPARLKITHKGRSMIIAMPQQANDYLKQSCRRELQRRQSCYPEQASTMSDQD</sequence>
<dbReference type="Proteomes" id="UP001066276">
    <property type="component" value="Chromosome 3_2"/>
</dbReference>
<dbReference type="AlphaFoldDB" id="A0AAV7TKV5"/>
<protein>
    <submittedName>
        <fullName evidence="2">Uncharacterized protein</fullName>
    </submittedName>
</protein>
<name>A0AAV7TKV5_PLEWA</name>
<keyword evidence="3" id="KW-1185">Reference proteome</keyword>